<dbReference type="AlphaFoldDB" id="A0A150IR30"/>
<proteinExistence type="predicted"/>
<dbReference type="EMBL" id="LNGC01000151">
    <property type="protein sequence ID" value="KYC47426.1"/>
    <property type="molecule type" value="Genomic_DNA"/>
</dbReference>
<accession>A0A150IR30</accession>
<comment type="caution">
    <text evidence="1">The sequence shown here is derived from an EMBL/GenBank/DDBJ whole genome shotgun (WGS) entry which is preliminary data.</text>
</comment>
<reference evidence="1 2" key="1">
    <citation type="journal article" date="2016" name="ISME J.">
        <title>Chasing the elusive Euryarchaeota class WSA2: genomes reveal a uniquely fastidious methyl-reducing methanogen.</title>
        <authorList>
            <person name="Nobu M.K."/>
            <person name="Narihiro T."/>
            <person name="Kuroda K."/>
            <person name="Mei R."/>
            <person name="Liu W.T."/>
        </authorList>
    </citation>
    <scope>NUCLEOTIDE SEQUENCE [LARGE SCALE GENOMIC DNA]</scope>
    <source>
        <strain evidence="1">U1lsi0528_Bin055</strain>
    </source>
</reference>
<dbReference type="Proteomes" id="UP000075398">
    <property type="component" value="Unassembled WGS sequence"/>
</dbReference>
<sequence length="152" mass="17279">MTRIPKKVFDFILKYGFDPRKTCAAENTSGEPEKTAAFNGSPLFNDFVDECRNGMQSNQIATENIPLANKIDSYYSPGTKFLKDTQPAIVLEALQEFGDLTQEELSNITKIDRHIMSRIIAEDLKYKLEIIGKKLNKAGNRKVTVYRVKEIQ</sequence>
<evidence type="ECO:0000313" key="1">
    <source>
        <dbReference type="EMBL" id="KYC47426.1"/>
    </source>
</evidence>
<gene>
    <name evidence="1" type="ORF">AMQ22_01970</name>
</gene>
<name>A0A150IR30_9EURY</name>
<organism evidence="1 2">
    <name type="scientific">Candidatus Methanofastidiosum methylothiophilum</name>
    <dbReference type="NCBI Taxonomy" id="1705564"/>
    <lineage>
        <taxon>Archaea</taxon>
        <taxon>Methanobacteriati</taxon>
        <taxon>Methanobacteriota</taxon>
        <taxon>Stenosarchaea group</taxon>
        <taxon>Candidatus Methanofastidiosia</taxon>
        <taxon>Candidatus Methanofastidiosales</taxon>
        <taxon>Candidatus Methanofastidiosaceae</taxon>
        <taxon>Candidatus Methanofastidiosum</taxon>
    </lineage>
</organism>
<protein>
    <submittedName>
        <fullName evidence="1">Uncharacterized protein</fullName>
    </submittedName>
</protein>
<evidence type="ECO:0000313" key="2">
    <source>
        <dbReference type="Proteomes" id="UP000075398"/>
    </source>
</evidence>